<evidence type="ECO:0000313" key="2">
    <source>
        <dbReference type="EMBL" id="OWZ20872.1"/>
    </source>
</evidence>
<dbReference type="InterPro" id="IPR013103">
    <property type="entry name" value="RVT_2"/>
</dbReference>
<dbReference type="PANTHER" id="PTHR11439">
    <property type="entry name" value="GAG-POL-RELATED RETROTRANSPOSON"/>
    <property type="match status" value="1"/>
</dbReference>
<dbReference type="EMBL" id="NBNE01000281">
    <property type="protein sequence ID" value="OWZ20872.1"/>
    <property type="molecule type" value="Genomic_DNA"/>
</dbReference>
<dbReference type="Pfam" id="PF07727">
    <property type="entry name" value="RVT_2"/>
    <property type="match status" value="1"/>
</dbReference>
<name>A0A225WTB4_9STRA</name>
<dbReference type="AlphaFoldDB" id="A0A225WTB4"/>
<dbReference type="CDD" id="cd09272">
    <property type="entry name" value="RNase_HI_RT_Ty1"/>
    <property type="match status" value="1"/>
</dbReference>
<dbReference type="PANTHER" id="PTHR11439:SF440">
    <property type="entry name" value="INTEGRASE CATALYTIC DOMAIN-CONTAINING PROTEIN"/>
    <property type="match status" value="1"/>
</dbReference>
<comment type="caution">
    <text evidence="2">The sequence shown here is derived from an EMBL/GenBank/DDBJ whole genome shotgun (WGS) entry which is preliminary data.</text>
</comment>
<reference evidence="3" key="1">
    <citation type="submission" date="2017-03" db="EMBL/GenBank/DDBJ databases">
        <title>Phytopthora megakarya and P. palmivora, two closely related causual agents of cacao black pod achieved similar genome size and gene model numbers by different mechanisms.</title>
        <authorList>
            <person name="Ali S."/>
            <person name="Shao J."/>
            <person name="Larry D.J."/>
            <person name="Kronmiller B."/>
            <person name="Shen D."/>
            <person name="Strem M.D."/>
            <person name="Melnick R.L."/>
            <person name="Guiltinan M.J."/>
            <person name="Tyler B.M."/>
            <person name="Meinhardt L.W."/>
            <person name="Bailey B.A."/>
        </authorList>
    </citation>
    <scope>NUCLEOTIDE SEQUENCE [LARGE SCALE GENOMIC DNA]</scope>
    <source>
        <strain evidence="3">zdho120</strain>
    </source>
</reference>
<keyword evidence="3" id="KW-1185">Reference proteome</keyword>
<evidence type="ECO:0000259" key="1">
    <source>
        <dbReference type="Pfam" id="PF07727"/>
    </source>
</evidence>
<proteinExistence type="predicted"/>
<sequence>MTITPASDRVSIIALTRYEKGQVIRHKARLSQRHGIDYEETYASVNYLNSTRAKLAKRYAEGFAIEQCDVDITILNKNLDEEIYVELPEDLCKVLKLDEEEKRDDVLCLLMQSLYGLKHESRIWNETIDAHLKTMDESYRCRIICVLAWIKRYQVHPVPRRGRRARCDKGHSYHRFDQGRNCVEVLGERSRTRTRYSQNLGQKNAKPCLAAPEQGVHLTKVDELQTDEADAKMKSNPYRSLVGSLMYLARGTRPDIVVTVAKLGRFLENAGMKHWDAGSNLVCSLLKTNGICTTYDGFLETELTGYLDADWTGIRDDRRSVCGMVRMICGTPVRPVANSLTEALRMTLSECIKEVVARTSYGDLQDNKGATALAKNVDYQANTNHTDIRYHFIRKKMTMNEVELVYNETKNHFADFITESHSSKT</sequence>
<organism evidence="2 3">
    <name type="scientific">Phytophthora megakarya</name>
    <dbReference type="NCBI Taxonomy" id="4795"/>
    <lineage>
        <taxon>Eukaryota</taxon>
        <taxon>Sar</taxon>
        <taxon>Stramenopiles</taxon>
        <taxon>Oomycota</taxon>
        <taxon>Peronosporomycetes</taxon>
        <taxon>Peronosporales</taxon>
        <taxon>Peronosporaceae</taxon>
        <taxon>Phytophthora</taxon>
    </lineage>
</organism>
<dbReference type="OrthoDB" id="123335at2759"/>
<evidence type="ECO:0000313" key="3">
    <source>
        <dbReference type="Proteomes" id="UP000198211"/>
    </source>
</evidence>
<dbReference type="Proteomes" id="UP000198211">
    <property type="component" value="Unassembled WGS sequence"/>
</dbReference>
<feature type="domain" description="Reverse transcriptase Ty1/copia-type" evidence="1">
    <location>
        <begin position="22"/>
        <end position="135"/>
    </location>
</feature>
<protein>
    <submittedName>
        <fullName evidence="2">Integrase, catalytic core protein</fullName>
    </submittedName>
</protein>
<gene>
    <name evidence="2" type="ORF">PHMEG_0004671</name>
</gene>
<dbReference type="STRING" id="4795.A0A225WTB4"/>
<accession>A0A225WTB4</accession>